<reference evidence="5 6" key="1">
    <citation type="submission" date="2016-07" db="EMBL/GenBank/DDBJ databases">
        <title>Draft genome of Streptomyces diastatochromogenes.</title>
        <authorList>
            <person name="Podduturi R."/>
            <person name="Lukassen M.B."/>
            <person name="Clausen N."/>
            <person name="Nielsen J.L."/>
            <person name="Jorgensen N.O."/>
        </authorList>
    </citation>
    <scope>NUCLEOTIDE SEQUENCE [LARGE SCALE GENOMIC DNA]</scope>
    <source>
        <strain evidence="5 6">DSM 40608</strain>
    </source>
</reference>
<dbReference type="AlphaFoldDB" id="A0A233SMN6"/>
<evidence type="ECO:0000256" key="3">
    <source>
        <dbReference type="SAM" id="MobiDB-lite"/>
    </source>
</evidence>
<organism evidence="5 6">
    <name type="scientific">Streptomyces diastatochromogenes</name>
    <dbReference type="NCBI Taxonomy" id="42236"/>
    <lineage>
        <taxon>Bacteria</taxon>
        <taxon>Bacillati</taxon>
        <taxon>Actinomycetota</taxon>
        <taxon>Actinomycetes</taxon>
        <taxon>Kitasatosporales</taxon>
        <taxon>Streptomycetaceae</taxon>
        <taxon>Streptomyces</taxon>
    </lineage>
</organism>
<evidence type="ECO:0000259" key="4">
    <source>
        <dbReference type="Pfam" id="PF01557"/>
    </source>
</evidence>
<evidence type="ECO:0000313" key="6">
    <source>
        <dbReference type="Proteomes" id="UP000215483"/>
    </source>
</evidence>
<feature type="domain" description="Fumarylacetoacetase-like C-terminal" evidence="4">
    <location>
        <begin position="81"/>
        <end position="323"/>
    </location>
</feature>
<dbReference type="Pfam" id="PF01557">
    <property type="entry name" value="FAA_hydrolase"/>
    <property type="match status" value="1"/>
</dbReference>
<protein>
    <submittedName>
        <fullName evidence="5">Fumarylacetoacetase</fullName>
    </submittedName>
</protein>
<accession>A0A233SMN6</accession>
<keyword evidence="6" id="KW-1185">Reference proteome</keyword>
<dbReference type="GO" id="GO:0003824">
    <property type="term" value="F:catalytic activity"/>
    <property type="evidence" value="ECO:0007669"/>
    <property type="project" value="InterPro"/>
</dbReference>
<evidence type="ECO:0000256" key="2">
    <source>
        <dbReference type="ARBA" id="ARBA00022723"/>
    </source>
</evidence>
<dbReference type="SUPFAM" id="SSF56529">
    <property type="entry name" value="FAH"/>
    <property type="match status" value="1"/>
</dbReference>
<dbReference type="InterPro" id="IPR036663">
    <property type="entry name" value="Fumarylacetoacetase_C_sf"/>
</dbReference>
<evidence type="ECO:0000256" key="1">
    <source>
        <dbReference type="ARBA" id="ARBA00010211"/>
    </source>
</evidence>
<dbReference type="Gene3D" id="3.90.850.10">
    <property type="entry name" value="Fumarylacetoacetase-like, C-terminal domain"/>
    <property type="match status" value="1"/>
</dbReference>
<evidence type="ECO:0000313" key="5">
    <source>
        <dbReference type="EMBL" id="OXY96907.1"/>
    </source>
</evidence>
<feature type="region of interest" description="Disordered" evidence="3">
    <location>
        <begin position="1"/>
        <end position="21"/>
    </location>
</feature>
<dbReference type="InterPro" id="IPR051121">
    <property type="entry name" value="FAH"/>
</dbReference>
<dbReference type="OrthoDB" id="2273115at2"/>
<dbReference type="InterPro" id="IPR011234">
    <property type="entry name" value="Fumarylacetoacetase-like_C"/>
</dbReference>
<dbReference type="GO" id="GO:0044281">
    <property type="term" value="P:small molecule metabolic process"/>
    <property type="evidence" value="ECO:0007669"/>
    <property type="project" value="UniProtKB-ARBA"/>
</dbReference>
<comment type="similarity">
    <text evidence="1">Belongs to the FAH family.</text>
</comment>
<dbReference type="Proteomes" id="UP000215483">
    <property type="component" value="Unassembled WGS sequence"/>
</dbReference>
<sequence length="325" mass="35183">MSISVLRTAGGPSRSSEAESGGAWWVALDEHRAVRVETPATSTADLLADVAAVHAARTSADESRPIAELALVSPVTAPCRVVAQMTNFVSHVRDSGMDPATVPLTFFRKTSGSISGPYDEIVRPGHVRFLDYEIELGLVIGRPLPVGTRVTEASWKDHIAGLVITNDVSARDVQLPKTQFYEAKSYPTFTPVGPALVLLDADELDRLADLRLVLKVNGEVRQNSDLTDMIYTPLQALRELSRFQALAPGDLVLTGTPGGTALKAPPKPVEIIAALLPPAVKWRTFFNSQQRNEKYLHDGDVLELSIRTADGAIDLGTQQNKVRFA</sequence>
<keyword evidence="2" id="KW-0479">Metal-binding</keyword>
<proteinExistence type="inferred from homology"/>
<comment type="caution">
    <text evidence="5">The sequence shown here is derived from an EMBL/GenBank/DDBJ whole genome shotgun (WGS) entry which is preliminary data.</text>
</comment>
<gene>
    <name evidence="5" type="ORF">BEK98_11960</name>
</gene>
<name>A0A233SMN6_STRDA</name>
<dbReference type="PANTHER" id="PTHR42796">
    <property type="entry name" value="FUMARYLACETOACETATE HYDROLASE DOMAIN-CONTAINING PROTEIN 2A-RELATED"/>
    <property type="match status" value="1"/>
</dbReference>
<dbReference type="RefSeq" id="WP_094216470.1">
    <property type="nucleotide sequence ID" value="NZ_MCGQ01000010.1"/>
</dbReference>
<dbReference type="EMBL" id="MCGQ01000010">
    <property type="protein sequence ID" value="OXY96907.1"/>
    <property type="molecule type" value="Genomic_DNA"/>
</dbReference>
<dbReference type="PANTHER" id="PTHR42796:SF4">
    <property type="entry name" value="FUMARYLACETOACETATE HYDROLASE DOMAIN-CONTAINING PROTEIN 2A"/>
    <property type="match status" value="1"/>
</dbReference>
<dbReference type="GO" id="GO:0046872">
    <property type="term" value="F:metal ion binding"/>
    <property type="evidence" value="ECO:0007669"/>
    <property type="project" value="UniProtKB-KW"/>
</dbReference>